<dbReference type="Proteomes" id="UP001157960">
    <property type="component" value="Unassembled WGS sequence"/>
</dbReference>
<sequence>MISTLMKTGICFAIMKSYSYLTKAKYYQNIEYEVLALSKDFEYLESFGFEFNNDLKETPRSWFNPPGIISRTMNLNDISEFNNMKEEHFKEVFNSRDGVVYELKTKSLQEMFYEP</sequence>
<dbReference type="RefSeq" id="WP_283421078.1">
    <property type="nucleotide sequence ID" value="NZ_FXTZ01000002.1"/>
</dbReference>
<name>A0ABY1NGA5_9FLAO</name>
<accession>A0ABY1NGA5</accession>
<protein>
    <submittedName>
        <fullName evidence="1">Uncharacterized protein</fullName>
    </submittedName>
</protein>
<organism evidence="1 2">
    <name type="scientific">Chryseobacterium profundimaris</name>
    <dbReference type="NCBI Taxonomy" id="1387275"/>
    <lineage>
        <taxon>Bacteria</taxon>
        <taxon>Pseudomonadati</taxon>
        <taxon>Bacteroidota</taxon>
        <taxon>Flavobacteriia</taxon>
        <taxon>Flavobacteriales</taxon>
        <taxon>Weeksellaceae</taxon>
        <taxon>Chryseobacterium group</taxon>
        <taxon>Chryseobacterium</taxon>
    </lineage>
</organism>
<evidence type="ECO:0000313" key="2">
    <source>
        <dbReference type="Proteomes" id="UP001157960"/>
    </source>
</evidence>
<comment type="caution">
    <text evidence="1">The sequence shown here is derived from an EMBL/GenBank/DDBJ whole genome shotgun (WGS) entry which is preliminary data.</text>
</comment>
<proteinExistence type="predicted"/>
<keyword evidence="2" id="KW-1185">Reference proteome</keyword>
<dbReference type="EMBL" id="FXTZ01000002">
    <property type="protein sequence ID" value="SMP08932.1"/>
    <property type="molecule type" value="Genomic_DNA"/>
</dbReference>
<gene>
    <name evidence="1" type="ORF">SAMN06264346_1029</name>
</gene>
<reference evidence="1 2" key="1">
    <citation type="submission" date="2017-05" db="EMBL/GenBank/DDBJ databases">
        <authorList>
            <person name="Varghese N."/>
            <person name="Submissions S."/>
        </authorList>
    </citation>
    <scope>NUCLEOTIDE SEQUENCE [LARGE SCALE GENOMIC DNA]</scope>
    <source>
        <strain evidence="1 2">DSM 28214</strain>
    </source>
</reference>
<evidence type="ECO:0000313" key="1">
    <source>
        <dbReference type="EMBL" id="SMP08932.1"/>
    </source>
</evidence>